<dbReference type="InterPro" id="IPR036390">
    <property type="entry name" value="WH_DNA-bd_sf"/>
</dbReference>
<dbReference type="PANTHER" id="PTHR33164">
    <property type="entry name" value="TRANSCRIPTIONAL REGULATOR, MARR FAMILY"/>
    <property type="match status" value="1"/>
</dbReference>
<reference evidence="2 3" key="1">
    <citation type="submission" date="2017-09" db="EMBL/GenBank/DDBJ databases">
        <title>Biodiversity and function of Thalassospira species in the particle-attached aromatic-hydrocarbon-degrading consortia from the surface seawater of the China South Sea.</title>
        <authorList>
            <person name="Dong C."/>
            <person name="Lai Q."/>
            <person name="Shao Z."/>
        </authorList>
    </citation>
    <scope>NUCLEOTIDE SEQUENCE [LARGE SCALE GENOMIC DNA]</scope>
    <source>
        <strain evidence="2 3">139Z-12</strain>
    </source>
</reference>
<keyword evidence="3" id="KW-1185">Reference proteome</keyword>
<comment type="caution">
    <text evidence="2">The sequence shown here is derived from an EMBL/GenBank/DDBJ whole genome shotgun (WGS) entry which is preliminary data.</text>
</comment>
<dbReference type="GO" id="GO:0003700">
    <property type="term" value="F:DNA-binding transcription factor activity"/>
    <property type="evidence" value="ECO:0007669"/>
    <property type="project" value="InterPro"/>
</dbReference>
<dbReference type="PANTHER" id="PTHR33164:SF89">
    <property type="entry name" value="MARR FAMILY REGULATORY PROTEIN"/>
    <property type="match status" value="1"/>
</dbReference>
<feature type="domain" description="HTH marR-type" evidence="1">
    <location>
        <begin position="8"/>
        <end position="143"/>
    </location>
</feature>
<evidence type="ECO:0000313" key="2">
    <source>
        <dbReference type="EMBL" id="PKR59254.1"/>
    </source>
</evidence>
<dbReference type="GO" id="GO:0006950">
    <property type="term" value="P:response to stress"/>
    <property type="evidence" value="ECO:0007669"/>
    <property type="project" value="TreeGrafter"/>
</dbReference>
<dbReference type="InterPro" id="IPR039422">
    <property type="entry name" value="MarR/SlyA-like"/>
</dbReference>
<dbReference type="SMART" id="SM00347">
    <property type="entry name" value="HTH_MARR"/>
    <property type="match status" value="1"/>
</dbReference>
<dbReference type="Pfam" id="PF01047">
    <property type="entry name" value="MarR"/>
    <property type="match status" value="1"/>
</dbReference>
<dbReference type="Gene3D" id="1.10.10.10">
    <property type="entry name" value="Winged helix-like DNA-binding domain superfamily/Winged helix DNA-binding domain"/>
    <property type="match status" value="1"/>
</dbReference>
<evidence type="ECO:0000259" key="1">
    <source>
        <dbReference type="PROSITE" id="PS50995"/>
    </source>
</evidence>
<proteinExistence type="predicted"/>
<dbReference type="Proteomes" id="UP000233332">
    <property type="component" value="Unassembled WGS sequence"/>
</dbReference>
<name>A0A2N3L8Y8_9PROT</name>
<accession>A0A2N3L8Y8</accession>
<sequence>MVEKQQKKREFLDVLVALRQIIRATDLHSKYVMKVCGLTVPQLVVLLAIEELGAVTVRQISHHVSLSQATVTTILNRLETRDFIKRTRNATDKRVVNSCLTDKGREILVDTPPLMDGHFMRRYQMLDVAKRGEILETLQHVAHLMASDDVDTCPSVSDDELDPILSSFPIHLESSQDR</sequence>
<dbReference type="PROSITE" id="PS50995">
    <property type="entry name" value="HTH_MARR_2"/>
    <property type="match status" value="1"/>
</dbReference>
<protein>
    <submittedName>
        <fullName evidence="2">MarR family transcriptional regulator</fullName>
    </submittedName>
</protein>
<dbReference type="EMBL" id="NXGX01000002">
    <property type="protein sequence ID" value="PKR59254.1"/>
    <property type="molecule type" value="Genomic_DNA"/>
</dbReference>
<dbReference type="RefSeq" id="WP_101300187.1">
    <property type="nucleotide sequence ID" value="NZ_NXGX01000002.1"/>
</dbReference>
<dbReference type="PRINTS" id="PR00598">
    <property type="entry name" value="HTHMARR"/>
</dbReference>
<dbReference type="SUPFAM" id="SSF46785">
    <property type="entry name" value="Winged helix' DNA-binding domain"/>
    <property type="match status" value="1"/>
</dbReference>
<dbReference type="InterPro" id="IPR000835">
    <property type="entry name" value="HTH_MarR-typ"/>
</dbReference>
<dbReference type="InterPro" id="IPR036388">
    <property type="entry name" value="WH-like_DNA-bd_sf"/>
</dbReference>
<evidence type="ECO:0000313" key="3">
    <source>
        <dbReference type="Proteomes" id="UP000233332"/>
    </source>
</evidence>
<gene>
    <name evidence="2" type="ORF">COO92_04165</name>
</gene>
<dbReference type="AlphaFoldDB" id="A0A2N3L8Y8"/>
<organism evidence="2 3">
    <name type="scientific">Thalassospira lohafexi</name>
    <dbReference type="NCBI Taxonomy" id="744227"/>
    <lineage>
        <taxon>Bacteria</taxon>
        <taxon>Pseudomonadati</taxon>
        <taxon>Pseudomonadota</taxon>
        <taxon>Alphaproteobacteria</taxon>
        <taxon>Rhodospirillales</taxon>
        <taxon>Thalassospiraceae</taxon>
        <taxon>Thalassospira</taxon>
    </lineage>
</organism>